<comment type="cofactor">
    <cofactor evidence="9">
        <name>Mg(2+)</name>
        <dbReference type="ChEBI" id="CHEBI:18420"/>
    </cofactor>
    <text evidence="9">Binds 1 Mg(2+) ion per subunit.</text>
</comment>
<dbReference type="InterPro" id="IPR029035">
    <property type="entry name" value="DHS-like_NAD/FAD-binding_dom"/>
</dbReference>
<evidence type="ECO:0000259" key="10">
    <source>
        <dbReference type="Pfam" id="PF00205"/>
    </source>
</evidence>
<keyword evidence="5 9" id="KW-0028">Amino-acid biosynthesis</keyword>
<evidence type="ECO:0000256" key="7">
    <source>
        <dbReference type="ARBA" id="ARBA00023304"/>
    </source>
</evidence>
<comment type="pathway">
    <text evidence="1 9">Amino-acid biosynthesis; L-isoleucine biosynthesis; L-isoleucine from 2-oxobutanoate: step 1/4.</text>
</comment>
<dbReference type="InterPro" id="IPR045229">
    <property type="entry name" value="TPP_enz"/>
</dbReference>
<dbReference type="Proteomes" id="UP000007969">
    <property type="component" value="Chromosome"/>
</dbReference>
<dbReference type="GO" id="GO:0005948">
    <property type="term" value="C:acetolactate synthase complex"/>
    <property type="evidence" value="ECO:0007669"/>
    <property type="project" value="TreeGrafter"/>
</dbReference>
<dbReference type="HOGENOM" id="CLU_013748_1_2_9"/>
<comment type="catalytic activity">
    <reaction evidence="8 9">
        <text>2 pyruvate + H(+) = (2S)-2-acetolactate + CO2</text>
        <dbReference type="Rhea" id="RHEA:25249"/>
        <dbReference type="ChEBI" id="CHEBI:15361"/>
        <dbReference type="ChEBI" id="CHEBI:15378"/>
        <dbReference type="ChEBI" id="CHEBI:16526"/>
        <dbReference type="ChEBI" id="CHEBI:58476"/>
        <dbReference type="EC" id="2.2.1.6"/>
    </reaction>
</comment>
<evidence type="ECO:0000256" key="1">
    <source>
        <dbReference type="ARBA" id="ARBA00004974"/>
    </source>
</evidence>
<comment type="cofactor">
    <cofactor evidence="9">
        <name>thiamine diphosphate</name>
        <dbReference type="ChEBI" id="CHEBI:58937"/>
    </cofactor>
    <text evidence="9">Binds 1 thiamine pyrophosphate per subunit.</text>
</comment>
<dbReference type="InterPro" id="IPR000399">
    <property type="entry name" value="TPP-bd_CS"/>
</dbReference>
<dbReference type="CDD" id="cd07035">
    <property type="entry name" value="TPP_PYR_POX_like"/>
    <property type="match status" value="1"/>
</dbReference>
<keyword evidence="9" id="KW-0479">Metal-binding</keyword>
<gene>
    <name evidence="13" type="ordered locus">CKR_1503</name>
</gene>
<comment type="pathway">
    <text evidence="2 9">Amino-acid biosynthesis; L-valine biosynthesis; L-valine from pyruvate: step 1/4.</text>
</comment>
<dbReference type="NCBIfam" id="TIGR00118">
    <property type="entry name" value="acolac_lg"/>
    <property type="match status" value="1"/>
</dbReference>
<evidence type="ECO:0000256" key="2">
    <source>
        <dbReference type="ARBA" id="ARBA00005025"/>
    </source>
</evidence>
<evidence type="ECO:0000256" key="3">
    <source>
        <dbReference type="ARBA" id="ARBA00007812"/>
    </source>
</evidence>
<dbReference type="GO" id="GO:0009099">
    <property type="term" value="P:L-valine biosynthetic process"/>
    <property type="evidence" value="ECO:0007669"/>
    <property type="project" value="UniProtKB-UniPathway"/>
</dbReference>
<evidence type="ECO:0000313" key="13">
    <source>
        <dbReference type="EMBL" id="BAH06554.1"/>
    </source>
</evidence>
<dbReference type="Pfam" id="PF00205">
    <property type="entry name" value="TPP_enzyme_M"/>
    <property type="match status" value="1"/>
</dbReference>
<keyword evidence="7 9" id="KW-0100">Branched-chain amino acid biosynthesis</keyword>
<evidence type="ECO:0000256" key="9">
    <source>
        <dbReference type="RuleBase" id="RU003591"/>
    </source>
</evidence>
<dbReference type="PANTHER" id="PTHR18968:SF13">
    <property type="entry name" value="ACETOLACTATE SYNTHASE CATALYTIC SUBUNIT, MITOCHONDRIAL"/>
    <property type="match status" value="1"/>
</dbReference>
<dbReference type="GO" id="GO:0000287">
    <property type="term" value="F:magnesium ion binding"/>
    <property type="evidence" value="ECO:0007669"/>
    <property type="project" value="UniProtKB-UniRule"/>
</dbReference>
<dbReference type="FunFam" id="3.40.50.970:FF:000007">
    <property type="entry name" value="Acetolactate synthase"/>
    <property type="match status" value="1"/>
</dbReference>
<evidence type="ECO:0000256" key="8">
    <source>
        <dbReference type="ARBA" id="ARBA00048670"/>
    </source>
</evidence>
<dbReference type="InterPro" id="IPR029061">
    <property type="entry name" value="THDP-binding"/>
</dbReference>
<dbReference type="InterPro" id="IPR012846">
    <property type="entry name" value="Acetolactate_synth_lsu"/>
</dbReference>
<evidence type="ECO:0000313" key="14">
    <source>
        <dbReference type="Proteomes" id="UP000007969"/>
    </source>
</evidence>
<evidence type="ECO:0000256" key="5">
    <source>
        <dbReference type="ARBA" id="ARBA00022605"/>
    </source>
</evidence>
<evidence type="ECO:0000259" key="12">
    <source>
        <dbReference type="Pfam" id="PF02776"/>
    </source>
</evidence>
<evidence type="ECO:0000259" key="11">
    <source>
        <dbReference type="Pfam" id="PF02775"/>
    </source>
</evidence>
<sequence>MKRSVFLYLKSILTTICHNVHYIEFTKNIKLNLQGEMTMKVAEAVIQCLKQENVRMVFGYPGATVVPIYEAFRRSDIEHVLVRQEQGAGHCASGYARATGEVGVCVVTSGPGATNVITAIAAAYMDSIPLVIITGQVKSVLIGKDVFQEVDITGATESFTKYNFLVKDAKSIPKTIKEAFYIANTGRKGPVLIDIPTDIMEEDMDFQYPESVNIRGYKPTTKGHFKQIKKVVDRLKTSERPIICVGGGVILGKAEKELKQFVEKCHIPVIHTLMGKGSMDENSEYYVGLIGTHGFAYANKAAENSDVLILIGARASDRTTFGVKTFAKKADIIHIDIDPAEIGKNLDTYIPIVGDCANIIADLTKEITPIETKNWLDEIKEWKENLKVVRKPTDKVNPKYVLKVVSDMVEEDAILTADVGQNQLWCARNFKITGDRKLLTSGGLGTMGYSLPAAIGAKLACPDKRVIAFAGDGGFQMSVFELGTVTEKNVNLIIVVFNNSGLGMVREIQNNRSLDEFGVNFRTNPDFIKLSEAYGLLAKRVANDNEFEEVFKEALNSDRAFLIECIVDPHERTF</sequence>
<keyword evidence="9" id="KW-0808">Transferase</keyword>
<dbReference type="GO" id="GO:0050660">
    <property type="term" value="F:flavin adenine dinucleotide binding"/>
    <property type="evidence" value="ECO:0007669"/>
    <property type="project" value="InterPro"/>
</dbReference>
<evidence type="ECO:0000256" key="4">
    <source>
        <dbReference type="ARBA" id="ARBA00013145"/>
    </source>
</evidence>
<dbReference type="SUPFAM" id="SSF52518">
    <property type="entry name" value="Thiamin diphosphate-binding fold (THDP-binding)"/>
    <property type="match status" value="2"/>
</dbReference>
<dbReference type="AlphaFoldDB" id="B9E229"/>
<dbReference type="EMBL" id="AP009049">
    <property type="protein sequence ID" value="BAH06554.1"/>
    <property type="molecule type" value="Genomic_DNA"/>
</dbReference>
<comment type="similarity">
    <text evidence="3 9">Belongs to the TPP enzyme family.</text>
</comment>
<dbReference type="GO" id="GO:0003984">
    <property type="term" value="F:acetolactate synthase activity"/>
    <property type="evidence" value="ECO:0007669"/>
    <property type="project" value="UniProtKB-EC"/>
</dbReference>
<dbReference type="KEGG" id="ckr:CKR_1503"/>
<reference evidence="14" key="1">
    <citation type="submission" date="2005-09" db="EMBL/GenBank/DDBJ databases">
        <title>Complete genome sequence of Clostridium kluyveri and comparative genomics of Clostridia species.</title>
        <authorList>
            <person name="Inui M."/>
            <person name="Nonaka H."/>
            <person name="Shinoda Y."/>
            <person name="Ikenaga Y."/>
            <person name="Abe M."/>
            <person name="Naito K."/>
            <person name="Vertes A.A."/>
            <person name="Yukawa H."/>
        </authorList>
    </citation>
    <scope>NUCLEOTIDE SEQUENCE [LARGE SCALE GENOMIC DNA]</scope>
    <source>
        <strain evidence="14">NBRC 12016</strain>
    </source>
</reference>
<keyword evidence="9" id="KW-0460">Magnesium</keyword>
<dbReference type="PROSITE" id="PS00187">
    <property type="entry name" value="TPP_ENZYMES"/>
    <property type="match status" value="1"/>
</dbReference>
<dbReference type="PANTHER" id="PTHR18968">
    <property type="entry name" value="THIAMINE PYROPHOSPHATE ENZYMES"/>
    <property type="match status" value="1"/>
</dbReference>
<accession>B9E229</accession>
<keyword evidence="6 9" id="KW-0786">Thiamine pyrophosphate</keyword>
<dbReference type="UniPathway" id="UPA00047">
    <property type="reaction ID" value="UER00055"/>
</dbReference>
<dbReference type="Pfam" id="PF02776">
    <property type="entry name" value="TPP_enzyme_N"/>
    <property type="match status" value="1"/>
</dbReference>
<dbReference type="Gene3D" id="3.40.50.970">
    <property type="match status" value="2"/>
</dbReference>
<dbReference type="Gene3D" id="3.40.50.1220">
    <property type="entry name" value="TPP-binding domain"/>
    <property type="match status" value="1"/>
</dbReference>
<name>B9E229_CLOK1</name>
<protein>
    <recommendedName>
        <fullName evidence="4 9">Acetolactate synthase</fullName>
        <ecNumber evidence="4 9">2.2.1.6</ecNumber>
    </recommendedName>
</protein>
<dbReference type="EC" id="2.2.1.6" evidence="4 9"/>
<feature type="domain" description="Thiamine pyrophosphate enzyme N-terminal TPP-binding" evidence="12">
    <location>
        <begin position="39"/>
        <end position="153"/>
    </location>
</feature>
<evidence type="ECO:0000256" key="6">
    <source>
        <dbReference type="ARBA" id="ARBA00023052"/>
    </source>
</evidence>
<proteinExistence type="inferred from homology"/>
<dbReference type="GO" id="GO:0030976">
    <property type="term" value="F:thiamine pyrophosphate binding"/>
    <property type="evidence" value="ECO:0007669"/>
    <property type="project" value="UniProtKB-UniRule"/>
</dbReference>
<feature type="domain" description="Thiamine pyrophosphate enzyme central" evidence="10">
    <location>
        <begin position="228"/>
        <end position="363"/>
    </location>
</feature>
<organism evidence="13 14">
    <name type="scientific">Clostridium kluyveri (strain NBRC 12016)</name>
    <dbReference type="NCBI Taxonomy" id="583346"/>
    <lineage>
        <taxon>Bacteria</taxon>
        <taxon>Bacillati</taxon>
        <taxon>Bacillota</taxon>
        <taxon>Clostridia</taxon>
        <taxon>Eubacteriales</taxon>
        <taxon>Clostridiaceae</taxon>
        <taxon>Clostridium</taxon>
    </lineage>
</organism>
<dbReference type="SUPFAM" id="SSF52467">
    <property type="entry name" value="DHS-like NAD/FAD-binding domain"/>
    <property type="match status" value="1"/>
</dbReference>
<feature type="domain" description="Thiamine pyrophosphate enzyme TPP-binding" evidence="11">
    <location>
        <begin position="418"/>
        <end position="565"/>
    </location>
</feature>
<dbReference type="UniPathway" id="UPA00049">
    <property type="reaction ID" value="UER00059"/>
</dbReference>
<dbReference type="InterPro" id="IPR012001">
    <property type="entry name" value="Thiamin_PyroP_enz_TPP-bd_dom"/>
</dbReference>
<dbReference type="Pfam" id="PF02775">
    <property type="entry name" value="TPP_enzyme_C"/>
    <property type="match status" value="1"/>
</dbReference>
<dbReference type="InterPro" id="IPR011766">
    <property type="entry name" value="TPP_enzyme_TPP-bd"/>
</dbReference>
<dbReference type="InterPro" id="IPR012000">
    <property type="entry name" value="Thiamin_PyroP_enz_cen_dom"/>
</dbReference>
<dbReference type="FunFam" id="3.40.50.1220:FF:000008">
    <property type="entry name" value="Acetolactate synthase"/>
    <property type="match status" value="1"/>
</dbReference>
<dbReference type="GO" id="GO:0009097">
    <property type="term" value="P:isoleucine biosynthetic process"/>
    <property type="evidence" value="ECO:0007669"/>
    <property type="project" value="UniProtKB-UniPathway"/>
</dbReference>